<sequence length="180" mass="20835">MGRIRRSLVQKLIRAADSEFFELPKGWSVFSRYRTAELFLKHPAPPAVRFDDSAAYRELNRAYPAVKMQPARINSTQPSLARRFVDQQVQLIQQHTRQRQAQLQQQSQQPLQQVQQLPRQERQQIAEAAFVETEQKMKRELDTAGRESTVGGYLEFIQEQEEEALQAALKKLQEQQAAAS</sequence>
<proteinExistence type="predicted"/>
<dbReference type="OrthoDB" id="543108at2759"/>
<accession>A0A383VZM6</accession>
<dbReference type="EMBL" id="FNXT01000984">
    <property type="protein sequence ID" value="SZX70292.1"/>
    <property type="molecule type" value="Genomic_DNA"/>
</dbReference>
<dbReference type="Proteomes" id="UP000256970">
    <property type="component" value="Unassembled WGS sequence"/>
</dbReference>
<organism evidence="1 2">
    <name type="scientific">Tetradesmus obliquus</name>
    <name type="common">Green alga</name>
    <name type="synonym">Acutodesmus obliquus</name>
    <dbReference type="NCBI Taxonomy" id="3088"/>
    <lineage>
        <taxon>Eukaryota</taxon>
        <taxon>Viridiplantae</taxon>
        <taxon>Chlorophyta</taxon>
        <taxon>core chlorophytes</taxon>
        <taxon>Chlorophyceae</taxon>
        <taxon>CS clade</taxon>
        <taxon>Sphaeropleales</taxon>
        <taxon>Scenedesmaceae</taxon>
        <taxon>Tetradesmus</taxon>
    </lineage>
</organism>
<reference evidence="1 2" key="1">
    <citation type="submission" date="2016-10" db="EMBL/GenBank/DDBJ databases">
        <authorList>
            <person name="Cai Z."/>
        </authorList>
    </citation>
    <scope>NUCLEOTIDE SEQUENCE [LARGE SCALE GENOMIC DNA]</scope>
</reference>
<evidence type="ECO:0000313" key="2">
    <source>
        <dbReference type="Proteomes" id="UP000256970"/>
    </source>
</evidence>
<gene>
    <name evidence="1" type="ORF">BQ4739_LOCUS10517</name>
</gene>
<name>A0A383VZM6_TETOB</name>
<dbReference type="AlphaFoldDB" id="A0A383VZM6"/>
<dbReference type="STRING" id="3088.A0A383VZM6"/>
<protein>
    <submittedName>
        <fullName evidence="1">Uncharacterized protein</fullName>
    </submittedName>
</protein>
<evidence type="ECO:0000313" key="1">
    <source>
        <dbReference type="EMBL" id="SZX70292.1"/>
    </source>
</evidence>
<keyword evidence="2" id="KW-1185">Reference proteome</keyword>